<dbReference type="WBParaSite" id="TASK_0000333601-mRNA-1">
    <property type="protein sequence ID" value="TASK_0000333601-mRNA-1"/>
    <property type="gene ID" value="TASK_0000333601"/>
</dbReference>
<reference evidence="3" key="1">
    <citation type="submission" date="2017-02" db="UniProtKB">
        <authorList>
            <consortium name="WormBaseParasite"/>
        </authorList>
    </citation>
    <scope>IDENTIFICATION</scope>
</reference>
<name>A0A0R3W0W4_TAEAS</name>
<sequence length="76" mass="8679">MLTHGDPSQVTHFEMRKADFFKVPSPMEGEELTVAKARDLMVDESAEGVKEERHSPAGPMASLSTKDQWCFLRNRW</sequence>
<keyword evidence="2" id="KW-1185">Reference proteome</keyword>
<evidence type="ECO:0000313" key="1">
    <source>
        <dbReference type="EMBL" id="VDK31669.1"/>
    </source>
</evidence>
<evidence type="ECO:0000313" key="2">
    <source>
        <dbReference type="Proteomes" id="UP000282613"/>
    </source>
</evidence>
<dbReference type="AlphaFoldDB" id="A0A0R3W0W4"/>
<dbReference type="Proteomes" id="UP000282613">
    <property type="component" value="Unassembled WGS sequence"/>
</dbReference>
<accession>A0A0R3W0W4</accession>
<protein>
    <submittedName>
        <fullName evidence="1 3">Uncharacterized protein</fullName>
    </submittedName>
</protein>
<evidence type="ECO:0000313" key="3">
    <source>
        <dbReference type="WBParaSite" id="TASK_0000333601-mRNA-1"/>
    </source>
</evidence>
<proteinExistence type="predicted"/>
<reference evidence="1 2" key="2">
    <citation type="submission" date="2018-11" db="EMBL/GenBank/DDBJ databases">
        <authorList>
            <consortium name="Pathogen Informatics"/>
        </authorList>
    </citation>
    <scope>NUCLEOTIDE SEQUENCE [LARGE SCALE GENOMIC DNA]</scope>
</reference>
<organism evidence="3">
    <name type="scientific">Taenia asiatica</name>
    <name type="common">Asian tapeworm</name>
    <dbReference type="NCBI Taxonomy" id="60517"/>
    <lineage>
        <taxon>Eukaryota</taxon>
        <taxon>Metazoa</taxon>
        <taxon>Spiralia</taxon>
        <taxon>Lophotrochozoa</taxon>
        <taxon>Platyhelminthes</taxon>
        <taxon>Cestoda</taxon>
        <taxon>Eucestoda</taxon>
        <taxon>Cyclophyllidea</taxon>
        <taxon>Taeniidae</taxon>
        <taxon>Taenia</taxon>
    </lineage>
</organism>
<gene>
    <name evidence="1" type="ORF">TASK_LOCUS3337</name>
</gene>
<dbReference type="EMBL" id="UYRS01018295">
    <property type="protein sequence ID" value="VDK31669.1"/>
    <property type="molecule type" value="Genomic_DNA"/>
</dbReference>